<keyword evidence="4" id="KW-0902">Two-component regulatory system</keyword>
<evidence type="ECO:0000256" key="2">
    <source>
        <dbReference type="ARBA" id="ARBA00022490"/>
    </source>
</evidence>
<evidence type="ECO:0000313" key="13">
    <source>
        <dbReference type="Proteomes" id="UP001240171"/>
    </source>
</evidence>
<name>A0ABT9CET3_9BACL</name>
<protein>
    <submittedName>
        <fullName evidence="12">Response regulator</fullName>
    </submittedName>
</protein>
<dbReference type="SUPFAM" id="SSF52172">
    <property type="entry name" value="CheY-like"/>
    <property type="match status" value="1"/>
</dbReference>
<feature type="coiled-coil region" evidence="9">
    <location>
        <begin position="114"/>
        <end position="148"/>
    </location>
</feature>
<keyword evidence="13" id="KW-1185">Reference proteome</keyword>
<comment type="caution">
    <text evidence="12">The sequence shown here is derived from an EMBL/GenBank/DDBJ whole genome shotgun (WGS) entry which is preliminary data.</text>
</comment>
<dbReference type="Pfam" id="PF12833">
    <property type="entry name" value="HTH_18"/>
    <property type="match status" value="1"/>
</dbReference>
<dbReference type="PRINTS" id="PR00032">
    <property type="entry name" value="HTHARAC"/>
</dbReference>
<dbReference type="InterPro" id="IPR020449">
    <property type="entry name" value="Tscrpt_reg_AraC-type_HTH"/>
</dbReference>
<evidence type="ECO:0000256" key="6">
    <source>
        <dbReference type="ARBA" id="ARBA00023125"/>
    </source>
</evidence>
<dbReference type="Gene3D" id="1.10.10.60">
    <property type="entry name" value="Homeodomain-like"/>
    <property type="match status" value="2"/>
</dbReference>
<keyword evidence="9" id="KW-0175">Coiled coil</keyword>
<dbReference type="InterPro" id="IPR018060">
    <property type="entry name" value="HTH_AraC"/>
</dbReference>
<evidence type="ECO:0000256" key="9">
    <source>
        <dbReference type="SAM" id="Coils"/>
    </source>
</evidence>
<dbReference type="EMBL" id="JAUQTB010000006">
    <property type="protein sequence ID" value="MDO7907149.1"/>
    <property type="molecule type" value="Genomic_DNA"/>
</dbReference>
<organism evidence="12 13">
    <name type="scientific">Paenibacillus lacisoli</name>
    <dbReference type="NCBI Taxonomy" id="3064525"/>
    <lineage>
        <taxon>Bacteria</taxon>
        <taxon>Bacillati</taxon>
        <taxon>Bacillota</taxon>
        <taxon>Bacilli</taxon>
        <taxon>Bacillales</taxon>
        <taxon>Paenibacillaceae</taxon>
        <taxon>Paenibacillus</taxon>
    </lineage>
</organism>
<evidence type="ECO:0000256" key="4">
    <source>
        <dbReference type="ARBA" id="ARBA00023012"/>
    </source>
</evidence>
<feature type="domain" description="Response regulatory" evidence="11">
    <location>
        <begin position="8"/>
        <end position="125"/>
    </location>
</feature>
<dbReference type="SMART" id="SM00342">
    <property type="entry name" value="HTH_ARAC"/>
    <property type="match status" value="1"/>
</dbReference>
<sequence>MTNRAPYRVMIADDEPIIREGIRDAVDWTELGMEVIHEAEDGEEALELAVRDGMDVLLVDMNMPFLDGIGLMKRLRIELPDCRFVIITGHDEFAYAQEAIRLGVEDYILKPVNADHLRQVLSHVKDELDNMQLQKEYLEKASVQLNRNIPLLRDRFCKDWIEGQLTPAEIGEQLEFLKLPVSCPQQFGVIRWPEMSMPQPLTSEGDRQLFLFAIENIAEELLQPYRHVMFRDPQDMVCIVLWDAVPEAAAAEIERNVQQYLKVTVQVYLEPIQGELPAAAAVYRSCREHVYRESQLSPLARRARQLLLEYYSSPELTLEAFAAELQVSPVYLSRVLKKELGSSFVTFVTQTRIRRAIQLLNSTSCSIHEIAEQVGYESQHYFSTAFKKVVGVSPNQYRKGAAFQIED</sequence>
<dbReference type="Gene3D" id="3.40.50.2300">
    <property type="match status" value="1"/>
</dbReference>
<dbReference type="InterPro" id="IPR011006">
    <property type="entry name" value="CheY-like_superfamily"/>
</dbReference>
<evidence type="ECO:0000259" key="10">
    <source>
        <dbReference type="PROSITE" id="PS01124"/>
    </source>
</evidence>
<accession>A0ABT9CET3</accession>
<dbReference type="PANTHER" id="PTHR42713">
    <property type="entry name" value="HISTIDINE KINASE-RELATED"/>
    <property type="match status" value="1"/>
</dbReference>
<keyword evidence="6" id="KW-0238">DNA-binding</keyword>
<dbReference type="CDD" id="cd17536">
    <property type="entry name" value="REC_YesN-like"/>
    <property type="match status" value="1"/>
</dbReference>
<dbReference type="InterPro" id="IPR009057">
    <property type="entry name" value="Homeodomain-like_sf"/>
</dbReference>
<dbReference type="Pfam" id="PF00072">
    <property type="entry name" value="Response_reg"/>
    <property type="match status" value="1"/>
</dbReference>
<keyword evidence="3 8" id="KW-0597">Phosphoprotein</keyword>
<evidence type="ECO:0000259" key="11">
    <source>
        <dbReference type="PROSITE" id="PS50110"/>
    </source>
</evidence>
<dbReference type="RefSeq" id="WP_305024355.1">
    <property type="nucleotide sequence ID" value="NZ_JAUQTB010000006.1"/>
</dbReference>
<dbReference type="SMART" id="SM00448">
    <property type="entry name" value="REC"/>
    <property type="match status" value="1"/>
</dbReference>
<keyword evidence="7" id="KW-0804">Transcription</keyword>
<keyword evidence="2" id="KW-0963">Cytoplasm</keyword>
<evidence type="ECO:0000313" key="12">
    <source>
        <dbReference type="EMBL" id="MDO7907149.1"/>
    </source>
</evidence>
<dbReference type="Proteomes" id="UP001240171">
    <property type="component" value="Unassembled WGS sequence"/>
</dbReference>
<dbReference type="SUPFAM" id="SSF46689">
    <property type="entry name" value="Homeodomain-like"/>
    <property type="match status" value="1"/>
</dbReference>
<dbReference type="InterPro" id="IPR051552">
    <property type="entry name" value="HptR"/>
</dbReference>
<proteinExistence type="predicted"/>
<feature type="modified residue" description="4-aspartylphosphate" evidence="8">
    <location>
        <position position="60"/>
    </location>
</feature>
<reference evidence="12 13" key="1">
    <citation type="submission" date="2023-07" db="EMBL/GenBank/DDBJ databases">
        <title>Paenibacillus sp. JX-17 nov. isolated from soil.</title>
        <authorList>
            <person name="Wan Y."/>
            <person name="Liu B."/>
        </authorList>
    </citation>
    <scope>NUCLEOTIDE SEQUENCE [LARGE SCALE GENOMIC DNA]</scope>
    <source>
        <strain evidence="12 13">JX-17</strain>
    </source>
</reference>
<keyword evidence="5" id="KW-0805">Transcription regulation</keyword>
<dbReference type="InterPro" id="IPR018062">
    <property type="entry name" value="HTH_AraC-typ_CS"/>
</dbReference>
<evidence type="ECO:0000256" key="1">
    <source>
        <dbReference type="ARBA" id="ARBA00004496"/>
    </source>
</evidence>
<evidence type="ECO:0000256" key="5">
    <source>
        <dbReference type="ARBA" id="ARBA00023015"/>
    </source>
</evidence>
<evidence type="ECO:0000256" key="3">
    <source>
        <dbReference type="ARBA" id="ARBA00022553"/>
    </source>
</evidence>
<evidence type="ECO:0000256" key="7">
    <source>
        <dbReference type="ARBA" id="ARBA00023163"/>
    </source>
</evidence>
<comment type="subcellular location">
    <subcellularLocation>
        <location evidence="1">Cytoplasm</location>
    </subcellularLocation>
</comment>
<dbReference type="PROSITE" id="PS00041">
    <property type="entry name" value="HTH_ARAC_FAMILY_1"/>
    <property type="match status" value="1"/>
</dbReference>
<dbReference type="InterPro" id="IPR001789">
    <property type="entry name" value="Sig_transdc_resp-reg_receiver"/>
</dbReference>
<evidence type="ECO:0000256" key="8">
    <source>
        <dbReference type="PROSITE-ProRule" id="PRU00169"/>
    </source>
</evidence>
<dbReference type="PROSITE" id="PS50110">
    <property type="entry name" value="RESPONSE_REGULATORY"/>
    <property type="match status" value="1"/>
</dbReference>
<feature type="domain" description="HTH araC/xylS-type" evidence="10">
    <location>
        <begin position="301"/>
        <end position="400"/>
    </location>
</feature>
<dbReference type="PANTHER" id="PTHR42713:SF3">
    <property type="entry name" value="TRANSCRIPTIONAL REGULATORY PROTEIN HPTR"/>
    <property type="match status" value="1"/>
</dbReference>
<dbReference type="PROSITE" id="PS01124">
    <property type="entry name" value="HTH_ARAC_FAMILY_2"/>
    <property type="match status" value="1"/>
</dbReference>
<gene>
    <name evidence="12" type="ORF">Q5741_12090</name>
</gene>